<sequence>MPLSWRLRLAVLAALRITARAAASPALRATARQATADGSSQADFLKILRRKTATREQAAAAVEGLRAGGYLGGVRGYSSAIVASRRGRKWELAIHLFDEML</sequence>
<evidence type="ECO:0000313" key="2">
    <source>
        <dbReference type="EMBL" id="CAE7240367.1"/>
    </source>
</evidence>
<reference evidence="2" key="1">
    <citation type="submission" date="2021-02" db="EMBL/GenBank/DDBJ databases">
        <authorList>
            <person name="Dougan E. K."/>
            <person name="Rhodes N."/>
            <person name="Thang M."/>
            <person name="Chan C."/>
        </authorList>
    </citation>
    <scope>NUCLEOTIDE SEQUENCE</scope>
</reference>
<feature type="chain" id="PRO_5032865389" evidence="1">
    <location>
        <begin position="22"/>
        <end position="101"/>
    </location>
</feature>
<comment type="caution">
    <text evidence="2">The sequence shown here is derived from an EMBL/GenBank/DDBJ whole genome shotgun (WGS) entry which is preliminary data.</text>
</comment>
<evidence type="ECO:0000313" key="3">
    <source>
        <dbReference type="Proteomes" id="UP000601435"/>
    </source>
</evidence>
<accession>A0A812L2L1</accession>
<protein>
    <submittedName>
        <fullName evidence="2">COMT protein</fullName>
    </submittedName>
</protein>
<dbReference type="OrthoDB" id="185373at2759"/>
<dbReference type="EMBL" id="CAJNJA010008782">
    <property type="protein sequence ID" value="CAE7240367.1"/>
    <property type="molecule type" value="Genomic_DNA"/>
</dbReference>
<feature type="non-terminal residue" evidence="2">
    <location>
        <position position="101"/>
    </location>
</feature>
<proteinExistence type="predicted"/>
<keyword evidence="1" id="KW-0732">Signal</keyword>
<feature type="signal peptide" evidence="1">
    <location>
        <begin position="1"/>
        <end position="21"/>
    </location>
</feature>
<dbReference type="AlphaFoldDB" id="A0A812L2L1"/>
<organism evidence="2 3">
    <name type="scientific">Symbiodinium necroappetens</name>
    <dbReference type="NCBI Taxonomy" id="1628268"/>
    <lineage>
        <taxon>Eukaryota</taxon>
        <taxon>Sar</taxon>
        <taxon>Alveolata</taxon>
        <taxon>Dinophyceae</taxon>
        <taxon>Suessiales</taxon>
        <taxon>Symbiodiniaceae</taxon>
        <taxon>Symbiodinium</taxon>
    </lineage>
</organism>
<dbReference type="Proteomes" id="UP000601435">
    <property type="component" value="Unassembled WGS sequence"/>
</dbReference>
<name>A0A812L2L1_9DINO</name>
<evidence type="ECO:0000256" key="1">
    <source>
        <dbReference type="SAM" id="SignalP"/>
    </source>
</evidence>
<gene>
    <name evidence="2" type="primary">COMT</name>
    <name evidence="2" type="ORF">SNEC2469_LOCUS4297</name>
</gene>
<keyword evidence="3" id="KW-1185">Reference proteome</keyword>